<dbReference type="NCBIfam" id="TIGR04387">
    <property type="entry name" value="capsid_maj_N4"/>
    <property type="match status" value="1"/>
</dbReference>
<organism evidence="1">
    <name type="scientific">marine metagenome</name>
    <dbReference type="NCBI Taxonomy" id="408172"/>
    <lineage>
        <taxon>unclassified sequences</taxon>
        <taxon>metagenomes</taxon>
        <taxon>ecological metagenomes</taxon>
    </lineage>
</organism>
<accession>A0A382G477</accession>
<feature type="non-terminal residue" evidence="1">
    <location>
        <position position="120"/>
    </location>
</feature>
<dbReference type="AlphaFoldDB" id="A0A382G477"/>
<dbReference type="EMBL" id="UINC01053328">
    <property type="protein sequence ID" value="SVB69709.1"/>
    <property type="molecule type" value="Genomic_DNA"/>
</dbReference>
<gene>
    <name evidence="1" type="ORF">METZ01_LOCUS222563</name>
</gene>
<evidence type="ECO:0000313" key="1">
    <source>
        <dbReference type="EMBL" id="SVB69709.1"/>
    </source>
</evidence>
<protein>
    <submittedName>
        <fullName evidence="1">Uncharacterized protein</fullName>
    </submittedName>
</protein>
<name>A0A382G477_9ZZZZ</name>
<reference evidence="1" key="1">
    <citation type="submission" date="2018-05" db="EMBL/GenBank/DDBJ databases">
        <authorList>
            <person name="Lanie J.A."/>
            <person name="Ng W.-L."/>
            <person name="Kazmierczak K.M."/>
            <person name="Andrzejewski T.M."/>
            <person name="Davidsen T.M."/>
            <person name="Wayne K.J."/>
            <person name="Tettelin H."/>
            <person name="Glass J.I."/>
            <person name="Rusch D."/>
            <person name="Podicherti R."/>
            <person name="Tsui H.-C.T."/>
            <person name="Winkler M.E."/>
        </authorList>
    </citation>
    <scope>NUCLEOTIDE SEQUENCE</scope>
</reference>
<sequence length="120" mass="13319">MAAYGGTGTISGSSYGDLSKNDAFTIQKKMLPIAKRLLTFAKFAQKETKPQKQGLEIRHRRYERFPIVDTPIAEGVTPDFSSLEHTTLMHTLKQYGSYVNTTDVQLAAAADPVLKIISER</sequence>
<proteinExistence type="predicted"/>